<evidence type="ECO:0000256" key="1">
    <source>
        <dbReference type="ARBA" id="ARBA00008773"/>
    </source>
</evidence>
<dbReference type="Pfam" id="PF00332">
    <property type="entry name" value="Glyco_hydro_17"/>
    <property type="match status" value="1"/>
</dbReference>
<dbReference type="InterPro" id="IPR000490">
    <property type="entry name" value="Glyco_hydro_17"/>
</dbReference>
<reference evidence="5" key="1">
    <citation type="submission" date="2022-06" db="EMBL/GenBank/DDBJ databases">
        <title>Uncovering the hologenomic basis of an extraordinary plant invasion.</title>
        <authorList>
            <person name="Bieker V.C."/>
            <person name="Martin M.D."/>
            <person name="Gilbert T."/>
            <person name="Hodgins K."/>
            <person name="Battlay P."/>
            <person name="Petersen B."/>
            <person name="Wilson J."/>
        </authorList>
    </citation>
    <scope>NUCLEOTIDE SEQUENCE</scope>
    <source>
        <strain evidence="5">AA19_3_7</strain>
        <tissue evidence="5">Leaf</tissue>
    </source>
</reference>
<keyword evidence="2" id="KW-0378">Hydrolase</keyword>
<dbReference type="GO" id="GO:0005975">
    <property type="term" value="P:carbohydrate metabolic process"/>
    <property type="evidence" value="ECO:0007669"/>
    <property type="project" value="InterPro"/>
</dbReference>
<dbReference type="EMBL" id="JAMZMK010006691">
    <property type="protein sequence ID" value="KAI7747756.1"/>
    <property type="molecule type" value="Genomic_DNA"/>
</dbReference>
<evidence type="ECO:0000256" key="3">
    <source>
        <dbReference type="ARBA" id="ARBA00023295"/>
    </source>
</evidence>
<organism evidence="5 6">
    <name type="scientific">Ambrosia artemisiifolia</name>
    <name type="common">Common ragweed</name>
    <dbReference type="NCBI Taxonomy" id="4212"/>
    <lineage>
        <taxon>Eukaryota</taxon>
        <taxon>Viridiplantae</taxon>
        <taxon>Streptophyta</taxon>
        <taxon>Embryophyta</taxon>
        <taxon>Tracheophyta</taxon>
        <taxon>Spermatophyta</taxon>
        <taxon>Magnoliopsida</taxon>
        <taxon>eudicotyledons</taxon>
        <taxon>Gunneridae</taxon>
        <taxon>Pentapetalae</taxon>
        <taxon>asterids</taxon>
        <taxon>campanulids</taxon>
        <taxon>Asterales</taxon>
        <taxon>Asteraceae</taxon>
        <taxon>Asteroideae</taxon>
        <taxon>Heliantheae alliance</taxon>
        <taxon>Heliantheae</taxon>
        <taxon>Ambrosia</taxon>
    </lineage>
</organism>
<evidence type="ECO:0000256" key="2">
    <source>
        <dbReference type="ARBA" id="ARBA00022801"/>
    </source>
</evidence>
<dbReference type="InterPro" id="IPR017853">
    <property type="entry name" value="GH"/>
</dbReference>
<accession>A0AAD5CWF0</accession>
<keyword evidence="6" id="KW-1185">Reference proteome</keyword>
<comment type="similarity">
    <text evidence="1 4">Belongs to the glycosyl hydrolase 17 family.</text>
</comment>
<comment type="caution">
    <text evidence="5">The sequence shown here is derived from an EMBL/GenBank/DDBJ whole genome shotgun (WGS) entry which is preliminary data.</text>
</comment>
<evidence type="ECO:0008006" key="7">
    <source>
        <dbReference type="Google" id="ProtNLM"/>
    </source>
</evidence>
<dbReference type="InterPro" id="IPR044965">
    <property type="entry name" value="Glyco_hydro_17_plant"/>
</dbReference>
<dbReference type="SUPFAM" id="SSF51445">
    <property type="entry name" value="(Trans)glycosidases"/>
    <property type="match status" value="1"/>
</dbReference>
<sequence length="243" mass="26673">MQLWFQYRPWKAAALADFSNPNRAPLARDAQPVGVCNGRNGDNLQSEQDVVTLFRNKGISRMQIYDPLQATLEALGGTDIELMIGVPNEALQSLTDQNAARTRVNDNILRYPKVNFKYIAVGNEVDADPSKESSQCVDFVLPAMQNIHNALKDASLDGPIKVSTATYTGFLDNTSSPSGSVLKGNVQGLIEPIVKFLAENKLPMLANIYPYFGYLGTYWLIIGLQATQLHKFGVPTINLIAAI</sequence>
<evidence type="ECO:0000313" key="6">
    <source>
        <dbReference type="Proteomes" id="UP001206925"/>
    </source>
</evidence>
<proteinExistence type="inferred from homology"/>
<dbReference type="Gene3D" id="3.20.20.80">
    <property type="entry name" value="Glycosidases"/>
    <property type="match status" value="1"/>
</dbReference>
<evidence type="ECO:0000256" key="4">
    <source>
        <dbReference type="RuleBase" id="RU004335"/>
    </source>
</evidence>
<gene>
    <name evidence="5" type="ORF">M8C21_028505</name>
</gene>
<keyword evidence="3" id="KW-0326">Glycosidase</keyword>
<dbReference type="AlphaFoldDB" id="A0AAD5CWF0"/>
<evidence type="ECO:0000313" key="5">
    <source>
        <dbReference type="EMBL" id="KAI7747756.1"/>
    </source>
</evidence>
<name>A0AAD5CWF0_AMBAR</name>
<protein>
    <recommendedName>
        <fullName evidence="7">Glucan endo-1,3-beta-D-glucosidase</fullName>
    </recommendedName>
</protein>
<dbReference type="Proteomes" id="UP001206925">
    <property type="component" value="Unassembled WGS sequence"/>
</dbReference>
<dbReference type="PANTHER" id="PTHR32227">
    <property type="entry name" value="GLUCAN ENDO-1,3-BETA-GLUCOSIDASE BG1-RELATED-RELATED"/>
    <property type="match status" value="1"/>
</dbReference>
<dbReference type="GO" id="GO:0004553">
    <property type="term" value="F:hydrolase activity, hydrolyzing O-glycosyl compounds"/>
    <property type="evidence" value="ECO:0007669"/>
    <property type="project" value="InterPro"/>
</dbReference>